<dbReference type="SUPFAM" id="SSF48726">
    <property type="entry name" value="Immunoglobulin"/>
    <property type="match status" value="1"/>
</dbReference>
<reference evidence="3" key="1">
    <citation type="journal article" date="2017" name="Nat. Commun.">
        <title>The North American bullfrog draft genome provides insight into hormonal regulation of long noncoding RNA.</title>
        <authorList>
            <person name="Hammond S.A."/>
            <person name="Warren R.L."/>
            <person name="Vandervalk B.P."/>
            <person name="Kucuk E."/>
            <person name="Khan H."/>
            <person name="Gibb E.A."/>
            <person name="Pandoh P."/>
            <person name="Kirk H."/>
            <person name="Zhao Y."/>
            <person name="Jones M."/>
            <person name="Mungall A.J."/>
            <person name="Coope R."/>
            <person name="Pleasance S."/>
            <person name="Moore R.A."/>
            <person name="Holt R.A."/>
            <person name="Round J.M."/>
            <person name="Ohora S."/>
            <person name="Walle B.V."/>
            <person name="Veldhoen N."/>
            <person name="Helbing C.C."/>
            <person name="Birol I."/>
        </authorList>
    </citation>
    <scope>NUCLEOTIDE SEQUENCE [LARGE SCALE GENOMIC DNA]</scope>
</reference>
<evidence type="ECO:0000313" key="3">
    <source>
        <dbReference type="Proteomes" id="UP000228934"/>
    </source>
</evidence>
<evidence type="ECO:0000313" key="2">
    <source>
        <dbReference type="EMBL" id="PIO35694.1"/>
    </source>
</evidence>
<keyword evidence="1" id="KW-0472">Membrane</keyword>
<evidence type="ECO:0008006" key="4">
    <source>
        <dbReference type="Google" id="ProtNLM"/>
    </source>
</evidence>
<keyword evidence="1" id="KW-1133">Transmembrane helix</keyword>
<dbReference type="Gene3D" id="2.60.40.10">
    <property type="entry name" value="Immunoglobulins"/>
    <property type="match status" value="1"/>
</dbReference>
<dbReference type="Proteomes" id="UP000228934">
    <property type="component" value="Unassembled WGS sequence"/>
</dbReference>
<proteinExistence type="predicted"/>
<protein>
    <recommendedName>
        <fullName evidence="4">Immunoglobulin V-set domain-containing protein</fullName>
    </recommendedName>
</protein>
<keyword evidence="1" id="KW-0812">Transmembrane</keyword>
<dbReference type="InterPro" id="IPR013783">
    <property type="entry name" value="Ig-like_fold"/>
</dbReference>
<name>A0A2G9S6H3_AQUCT</name>
<sequence>MKNTSDGRVVLSHNDTALTMFISKALLCDAGTYVCVAELIRGTPSNGSGTELIVIANPDFNGTQVFQPYALQPVMDVIRVILLILLLSLLVILIWKVW</sequence>
<keyword evidence="3" id="KW-1185">Reference proteome</keyword>
<feature type="transmembrane region" description="Helical" evidence="1">
    <location>
        <begin position="77"/>
        <end position="95"/>
    </location>
</feature>
<evidence type="ECO:0000256" key="1">
    <source>
        <dbReference type="SAM" id="Phobius"/>
    </source>
</evidence>
<accession>A0A2G9S6H3</accession>
<dbReference type="InterPro" id="IPR036179">
    <property type="entry name" value="Ig-like_dom_sf"/>
</dbReference>
<gene>
    <name evidence="2" type="ORF">AB205_0102440</name>
</gene>
<dbReference type="EMBL" id="KV926269">
    <property type="protein sequence ID" value="PIO35694.1"/>
    <property type="molecule type" value="Genomic_DNA"/>
</dbReference>
<dbReference type="AlphaFoldDB" id="A0A2G9S6H3"/>
<organism evidence="2 3">
    <name type="scientific">Aquarana catesbeiana</name>
    <name type="common">American bullfrog</name>
    <name type="synonym">Rana catesbeiana</name>
    <dbReference type="NCBI Taxonomy" id="8400"/>
    <lineage>
        <taxon>Eukaryota</taxon>
        <taxon>Metazoa</taxon>
        <taxon>Chordata</taxon>
        <taxon>Craniata</taxon>
        <taxon>Vertebrata</taxon>
        <taxon>Euteleostomi</taxon>
        <taxon>Amphibia</taxon>
        <taxon>Batrachia</taxon>
        <taxon>Anura</taxon>
        <taxon>Neobatrachia</taxon>
        <taxon>Ranoidea</taxon>
        <taxon>Ranidae</taxon>
        <taxon>Aquarana</taxon>
    </lineage>
</organism>